<dbReference type="Pfam" id="PF05199">
    <property type="entry name" value="GMC_oxred_C"/>
    <property type="match status" value="1"/>
</dbReference>
<dbReference type="Pfam" id="PF00732">
    <property type="entry name" value="GMC_oxred_N"/>
    <property type="match status" value="1"/>
</dbReference>
<evidence type="ECO:0000313" key="12">
    <source>
        <dbReference type="EMBL" id="KAJ5716174.1"/>
    </source>
</evidence>
<dbReference type="GO" id="GO:0050660">
    <property type="term" value="F:flavin adenine dinucleotide binding"/>
    <property type="evidence" value="ECO:0007669"/>
    <property type="project" value="InterPro"/>
</dbReference>
<evidence type="ECO:0000256" key="2">
    <source>
        <dbReference type="ARBA" id="ARBA00004191"/>
    </source>
</evidence>
<comment type="cofactor">
    <cofactor evidence="1 10">
        <name>FAD</name>
        <dbReference type="ChEBI" id="CHEBI:57692"/>
    </cofactor>
</comment>
<proteinExistence type="inferred from homology"/>
<dbReference type="Gene3D" id="3.50.50.60">
    <property type="entry name" value="FAD/NAD(P)-binding domain"/>
    <property type="match status" value="1"/>
</dbReference>
<comment type="caution">
    <text evidence="12">The sequence shown here is derived from an EMBL/GenBank/DDBJ whole genome shotgun (WGS) entry which is preliminary data.</text>
</comment>
<feature type="domain" description="Glucose-methanol-choline oxidoreductase N-terminal" evidence="11">
    <location>
        <begin position="277"/>
        <end position="291"/>
    </location>
</feature>
<evidence type="ECO:0000313" key="13">
    <source>
        <dbReference type="Proteomes" id="UP001215712"/>
    </source>
</evidence>
<dbReference type="SUPFAM" id="SSF54373">
    <property type="entry name" value="FAD-linked reductases, C-terminal domain"/>
    <property type="match status" value="1"/>
</dbReference>
<dbReference type="Proteomes" id="UP001215712">
    <property type="component" value="Unassembled WGS sequence"/>
</dbReference>
<evidence type="ECO:0000256" key="8">
    <source>
        <dbReference type="ARBA" id="ARBA00022827"/>
    </source>
</evidence>
<accession>A0AAD6HH47</accession>
<dbReference type="EMBL" id="JAQJAN010000012">
    <property type="protein sequence ID" value="KAJ5716174.1"/>
    <property type="molecule type" value="Genomic_DNA"/>
</dbReference>
<dbReference type="InterPro" id="IPR012132">
    <property type="entry name" value="GMC_OxRdtase"/>
</dbReference>
<evidence type="ECO:0000256" key="5">
    <source>
        <dbReference type="ARBA" id="ARBA00022490"/>
    </source>
</evidence>
<evidence type="ECO:0000256" key="9">
    <source>
        <dbReference type="ARBA" id="ARBA00023002"/>
    </source>
</evidence>
<dbReference type="InterPro" id="IPR007867">
    <property type="entry name" value="GMC_OxRtase_C"/>
</dbReference>
<reference evidence="12" key="2">
    <citation type="submission" date="2023-01" db="EMBL/GenBank/DDBJ databases">
        <authorList>
            <person name="Petersen C."/>
        </authorList>
    </citation>
    <scope>NUCLEOTIDE SEQUENCE</scope>
    <source>
        <strain evidence="12">IBT 17514</strain>
    </source>
</reference>
<keyword evidence="6" id="KW-0964">Secreted</keyword>
<evidence type="ECO:0000256" key="7">
    <source>
        <dbReference type="ARBA" id="ARBA00022630"/>
    </source>
</evidence>
<keyword evidence="7" id="KW-0285">Flavoprotein</keyword>
<dbReference type="PIRSF" id="PIRSF000137">
    <property type="entry name" value="Alcohol_oxidase"/>
    <property type="match status" value="1"/>
</dbReference>
<dbReference type="InterPro" id="IPR000172">
    <property type="entry name" value="GMC_OxRdtase_N"/>
</dbReference>
<evidence type="ECO:0000256" key="3">
    <source>
        <dbReference type="ARBA" id="ARBA00004496"/>
    </source>
</evidence>
<dbReference type="GO" id="GO:0005737">
    <property type="term" value="C:cytoplasm"/>
    <property type="evidence" value="ECO:0007669"/>
    <property type="project" value="UniProtKB-SubCell"/>
</dbReference>
<evidence type="ECO:0000256" key="10">
    <source>
        <dbReference type="PIRSR" id="PIRSR000137-2"/>
    </source>
</evidence>
<dbReference type="PANTHER" id="PTHR11552:SF201">
    <property type="entry name" value="GLUCOSE-METHANOL-CHOLINE OXIDOREDUCTASE N-TERMINAL DOMAIN-CONTAINING PROTEIN"/>
    <property type="match status" value="1"/>
</dbReference>
<sequence>MPTVDLPTKSDFVIIGGGTAGLVVACRLSENPELKVIVLESGTDATTDPRVRDPQLWRLASSDLNWRMKIEPQPGLDNREQDYPTGKVLGGCSSINGLIYLPPSPSGIDAWAKLGNPSWTWESLLPYIQKSFTATPPKHERQIRDTLTNAAASESIKVTYPALTDKASEPLIKAWHQAFMDKGYEHDLEIIPRNKVVGTRDYTATIDPQSALRSSADNEYGAIAASRSNVTIITNATAERILFEHSSASPIATAVELMHSGERYLLKAKKEVILAAGAMHTPKILELSGVGDRHLLNDLRIPVIRDLPGVGENFQTHLMSINTFQLKASDDLQDLKPDMKAFAFTRLSSEESSYLFSAHQPDGKAEQVIKSILQNPENASACFIMGVLPGNKATVAAISCFPFSRGSSHIYSQNPEDLPIIDAGLAVKELDIEILARHIRDLCQVVSVEPLSAFFEVDAMQLDLEGIKNRIRGMGSITHHACGTTAMLPQVDGGVVDEQLKVYGIENLRIVDASIFPLIPHANPISTVYAVAERAADLIRGHQLN</sequence>
<evidence type="ECO:0000259" key="11">
    <source>
        <dbReference type="PROSITE" id="PS00624"/>
    </source>
</evidence>
<keyword evidence="8 10" id="KW-0274">FAD</keyword>
<keyword evidence="5" id="KW-0963">Cytoplasm</keyword>
<organism evidence="12 13">
    <name type="scientific">Penicillium malachiteum</name>
    <dbReference type="NCBI Taxonomy" id="1324776"/>
    <lineage>
        <taxon>Eukaryota</taxon>
        <taxon>Fungi</taxon>
        <taxon>Dikarya</taxon>
        <taxon>Ascomycota</taxon>
        <taxon>Pezizomycotina</taxon>
        <taxon>Eurotiomycetes</taxon>
        <taxon>Eurotiomycetidae</taxon>
        <taxon>Eurotiales</taxon>
        <taxon>Aspergillaceae</taxon>
        <taxon>Penicillium</taxon>
    </lineage>
</organism>
<name>A0AAD6HH47_9EURO</name>
<evidence type="ECO:0000256" key="1">
    <source>
        <dbReference type="ARBA" id="ARBA00001974"/>
    </source>
</evidence>
<dbReference type="PROSITE" id="PS00624">
    <property type="entry name" value="GMC_OXRED_2"/>
    <property type="match status" value="1"/>
</dbReference>
<feature type="binding site" evidence="10">
    <location>
        <position position="88"/>
    </location>
    <ligand>
        <name>FAD</name>
        <dbReference type="ChEBI" id="CHEBI:57692"/>
    </ligand>
</feature>
<evidence type="ECO:0000256" key="4">
    <source>
        <dbReference type="ARBA" id="ARBA00010790"/>
    </source>
</evidence>
<dbReference type="AlphaFoldDB" id="A0AAD6HH47"/>
<dbReference type="PANTHER" id="PTHR11552">
    <property type="entry name" value="GLUCOSE-METHANOL-CHOLINE GMC OXIDOREDUCTASE"/>
    <property type="match status" value="1"/>
</dbReference>
<comment type="similarity">
    <text evidence="4">Belongs to the GMC oxidoreductase family.</text>
</comment>
<keyword evidence="13" id="KW-1185">Reference proteome</keyword>
<evidence type="ECO:0000256" key="6">
    <source>
        <dbReference type="ARBA" id="ARBA00022512"/>
    </source>
</evidence>
<gene>
    <name evidence="12" type="ORF">N7493_008085</name>
</gene>
<comment type="subcellular location">
    <subcellularLocation>
        <location evidence="3">Cytoplasm</location>
    </subcellularLocation>
    <subcellularLocation>
        <location evidence="2">Secreted</location>
        <location evidence="2">Cell wall</location>
    </subcellularLocation>
</comment>
<keyword evidence="9" id="KW-0560">Oxidoreductase</keyword>
<dbReference type="SUPFAM" id="SSF51905">
    <property type="entry name" value="FAD/NAD(P)-binding domain"/>
    <property type="match status" value="1"/>
</dbReference>
<reference evidence="12" key="1">
    <citation type="journal article" date="2023" name="IMA Fungus">
        <title>Comparative genomic study of the Penicillium genus elucidates a diverse pangenome and 15 lateral gene transfer events.</title>
        <authorList>
            <person name="Petersen C."/>
            <person name="Sorensen T."/>
            <person name="Nielsen M.R."/>
            <person name="Sondergaard T.E."/>
            <person name="Sorensen J.L."/>
            <person name="Fitzpatrick D.A."/>
            <person name="Frisvad J.C."/>
            <person name="Nielsen K.L."/>
        </authorList>
    </citation>
    <scope>NUCLEOTIDE SEQUENCE</scope>
    <source>
        <strain evidence="12">IBT 17514</strain>
    </source>
</reference>
<dbReference type="Gene3D" id="3.30.560.10">
    <property type="entry name" value="Glucose Oxidase, domain 3"/>
    <property type="match status" value="1"/>
</dbReference>
<dbReference type="InterPro" id="IPR036188">
    <property type="entry name" value="FAD/NAD-bd_sf"/>
</dbReference>
<keyword evidence="6" id="KW-0134">Cell wall</keyword>
<dbReference type="GO" id="GO:0016614">
    <property type="term" value="F:oxidoreductase activity, acting on CH-OH group of donors"/>
    <property type="evidence" value="ECO:0007669"/>
    <property type="project" value="InterPro"/>
</dbReference>
<protein>
    <submittedName>
        <fullName evidence="12">Glucose-methanol-choline (Gmc) oxidoreductase</fullName>
    </submittedName>
</protein>